<accession>A0A7U4QLM1</accession>
<dbReference type="EMBL" id="CP013015">
    <property type="protein sequence ID" value="AMM41621.1"/>
    <property type="molecule type" value="Genomic_DNA"/>
</dbReference>
<dbReference type="KEGG" id="daw:HS1_001827"/>
<dbReference type="InterPro" id="IPR005524">
    <property type="entry name" value="DUF318"/>
</dbReference>
<evidence type="ECO:0000256" key="4">
    <source>
        <dbReference type="ARBA" id="ARBA00022692"/>
    </source>
</evidence>
<dbReference type="GO" id="GO:0005886">
    <property type="term" value="C:plasma membrane"/>
    <property type="evidence" value="ECO:0007669"/>
    <property type="project" value="UniProtKB-SubCell"/>
</dbReference>
<dbReference type="AlphaFoldDB" id="A0A7U4QLM1"/>
<evidence type="ECO:0000256" key="3">
    <source>
        <dbReference type="ARBA" id="ARBA00022475"/>
    </source>
</evidence>
<comment type="subcellular location">
    <subcellularLocation>
        <location evidence="1">Cell membrane</location>
        <topology evidence="1">Multi-pass membrane protein</topology>
    </subcellularLocation>
</comment>
<dbReference type="Proteomes" id="UP000070560">
    <property type="component" value="Chromosome"/>
</dbReference>
<sequence length="164" mass="17597">MLGSTIVMALLALVLIYVGYRKGNGAHILGLKTGLLFMVEILPLLFVSFLVAGLIQVMVPQEIISRWIGEESGTKGILLAAVAGFLIPGGPYVVLPILAGLLQQGISIGSAMAFYTAKFLCGLTRLPIEFSILGWEFIIIRIVITSIIPILTGIIAEKFFGGFF</sequence>
<protein>
    <submittedName>
        <fullName evidence="8">Permease</fullName>
    </submittedName>
</protein>
<dbReference type="Pfam" id="PF03773">
    <property type="entry name" value="ArsP_1"/>
    <property type="match status" value="1"/>
</dbReference>
<keyword evidence="3" id="KW-1003">Cell membrane</keyword>
<gene>
    <name evidence="8" type="ORF">HS1_001827</name>
</gene>
<proteinExistence type="inferred from homology"/>
<evidence type="ECO:0000256" key="2">
    <source>
        <dbReference type="ARBA" id="ARBA00006386"/>
    </source>
</evidence>
<dbReference type="RefSeq" id="WP_172793673.1">
    <property type="nucleotide sequence ID" value="NZ_CP013015.1"/>
</dbReference>
<dbReference type="InterPro" id="IPR052923">
    <property type="entry name" value="UPF0718"/>
</dbReference>
<keyword evidence="5 7" id="KW-1133">Transmembrane helix</keyword>
<evidence type="ECO:0000256" key="5">
    <source>
        <dbReference type="ARBA" id="ARBA00022989"/>
    </source>
</evidence>
<feature type="transmembrane region" description="Helical" evidence="7">
    <location>
        <begin position="76"/>
        <end position="95"/>
    </location>
</feature>
<organism evidence="8 9">
    <name type="scientific">Desulfofervidus auxilii</name>
    <dbReference type="NCBI Taxonomy" id="1621989"/>
    <lineage>
        <taxon>Bacteria</taxon>
        <taxon>Pseudomonadati</taxon>
        <taxon>Thermodesulfobacteriota</taxon>
        <taxon>Candidatus Desulfofervidia</taxon>
        <taxon>Candidatus Desulfofervidales</taxon>
        <taxon>Candidatus Desulfofervidaceae</taxon>
        <taxon>Candidatus Desulfofervidus</taxon>
    </lineage>
</organism>
<keyword evidence="9" id="KW-1185">Reference proteome</keyword>
<evidence type="ECO:0000256" key="7">
    <source>
        <dbReference type="SAM" id="Phobius"/>
    </source>
</evidence>
<feature type="transmembrane region" description="Helical" evidence="7">
    <location>
        <begin position="101"/>
        <end position="121"/>
    </location>
</feature>
<feature type="transmembrane region" description="Helical" evidence="7">
    <location>
        <begin position="133"/>
        <end position="156"/>
    </location>
</feature>
<evidence type="ECO:0000313" key="9">
    <source>
        <dbReference type="Proteomes" id="UP000070560"/>
    </source>
</evidence>
<keyword evidence="4 7" id="KW-0812">Transmembrane</keyword>
<feature type="transmembrane region" description="Helical" evidence="7">
    <location>
        <begin position="37"/>
        <end position="55"/>
    </location>
</feature>
<comment type="similarity">
    <text evidence="2">Belongs to the UPF0718 family.</text>
</comment>
<evidence type="ECO:0000256" key="1">
    <source>
        <dbReference type="ARBA" id="ARBA00004651"/>
    </source>
</evidence>
<dbReference type="PANTHER" id="PTHR34184">
    <property type="entry name" value="UPF0718 PROTEIN YCGR"/>
    <property type="match status" value="1"/>
</dbReference>
<evidence type="ECO:0000313" key="8">
    <source>
        <dbReference type="EMBL" id="AMM41621.1"/>
    </source>
</evidence>
<reference evidence="8 9" key="1">
    <citation type="submission" date="2015-10" db="EMBL/GenBank/DDBJ databases">
        <title>Candidatus Desulfofervidus auxilii, a hydrogenotrophic sulfate-reducing bacterium involved in the thermophilic anaerobic oxidation of methane.</title>
        <authorList>
            <person name="Krukenberg V."/>
            <person name="Richter M."/>
            <person name="Wegener G."/>
        </authorList>
    </citation>
    <scope>NUCLEOTIDE SEQUENCE [LARGE SCALE GENOMIC DNA]</scope>
    <source>
        <strain evidence="8 9">HS1</strain>
    </source>
</reference>
<dbReference type="PANTHER" id="PTHR34184:SF4">
    <property type="entry name" value="UPF0718 PROTEIN YCGR"/>
    <property type="match status" value="1"/>
</dbReference>
<name>A0A7U4QLM1_DESA2</name>
<keyword evidence="6 7" id="KW-0472">Membrane</keyword>
<evidence type="ECO:0000256" key="6">
    <source>
        <dbReference type="ARBA" id="ARBA00023136"/>
    </source>
</evidence>